<evidence type="ECO:0000313" key="1">
    <source>
        <dbReference type="EMBL" id="KAJ7328323.1"/>
    </source>
</evidence>
<dbReference type="AlphaFoldDB" id="A0AAD6ZLU0"/>
<name>A0AAD6ZLU0_9AGAR</name>
<keyword evidence="2" id="KW-1185">Reference proteome</keyword>
<dbReference type="EMBL" id="JARIHO010000039">
    <property type="protein sequence ID" value="KAJ7328323.1"/>
    <property type="molecule type" value="Genomic_DNA"/>
</dbReference>
<proteinExistence type="predicted"/>
<evidence type="ECO:0000313" key="2">
    <source>
        <dbReference type="Proteomes" id="UP001218218"/>
    </source>
</evidence>
<protein>
    <submittedName>
        <fullName evidence="1">Uncharacterized protein</fullName>
    </submittedName>
</protein>
<accession>A0AAD6ZLU0</accession>
<gene>
    <name evidence="1" type="ORF">DFH08DRAFT_1023725</name>
</gene>
<sequence>MSFTLRTSLLRSSRQISSSSHFGCSSSLSFIPLLILPPFRLTLTTPPPSPLRGPPYTIGTTFLMRVLDPLPTRARSRKRGPGAWWLCRVGHSELRREGRLRRRYDGIKCALFDAGGDLNIRRHRRRKSGHFERAAEVALHTGEALVPRLTALYRVRPCASRVRELGNLEACGSRLKNGGGREDKVMREV</sequence>
<dbReference type="Proteomes" id="UP001218218">
    <property type="component" value="Unassembled WGS sequence"/>
</dbReference>
<reference evidence="1" key="1">
    <citation type="submission" date="2023-03" db="EMBL/GenBank/DDBJ databases">
        <title>Massive genome expansion in bonnet fungi (Mycena s.s.) driven by repeated elements and novel gene families across ecological guilds.</title>
        <authorList>
            <consortium name="Lawrence Berkeley National Laboratory"/>
            <person name="Harder C.B."/>
            <person name="Miyauchi S."/>
            <person name="Viragh M."/>
            <person name="Kuo A."/>
            <person name="Thoen E."/>
            <person name="Andreopoulos B."/>
            <person name="Lu D."/>
            <person name="Skrede I."/>
            <person name="Drula E."/>
            <person name="Henrissat B."/>
            <person name="Morin E."/>
            <person name="Kohler A."/>
            <person name="Barry K."/>
            <person name="LaButti K."/>
            <person name="Morin E."/>
            <person name="Salamov A."/>
            <person name="Lipzen A."/>
            <person name="Mereny Z."/>
            <person name="Hegedus B."/>
            <person name="Baldrian P."/>
            <person name="Stursova M."/>
            <person name="Weitz H."/>
            <person name="Taylor A."/>
            <person name="Grigoriev I.V."/>
            <person name="Nagy L.G."/>
            <person name="Martin F."/>
            <person name="Kauserud H."/>
        </authorList>
    </citation>
    <scope>NUCLEOTIDE SEQUENCE</scope>
    <source>
        <strain evidence="1">CBHHK002</strain>
    </source>
</reference>
<comment type="caution">
    <text evidence="1">The sequence shown here is derived from an EMBL/GenBank/DDBJ whole genome shotgun (WGS) entry which is preliminary data.</text>
</comment>
<organism evidence="1 2">
    <name type="scientific">Mycena albidolilacea</name>
    <dbReference type="NCBI Taxonomy" id="1033008"/>
    <lineage>
        <taxon>Eukaryota</taxon>
        <taxon>Fungi</taxon>
        <taxon>Dikarya</taxon>
        <taxon>Basidiomycota</taxon>
        <taxon>Agaricomycotina</taxon>
        <taxon>Agaricomycetes</taxon>
        <taxon>Agaricomycetidae</taxon>
        <taxon>Agaricales</taxon>
        <taxon>Marasmiineae</taxon>
        <taxon>Mycenaceae</taxon>
        <taxon>Mycena</taxon>
    </lineage>
</organism>